<organism evidence="2 3">
    <name type="scientific">Pseudocohnilembus persalinus</name>
    <name type="common">Ciliate</name>
    <dbReference type="NCBI Taxonomy" id="266149"/>
    <lineage>
        <taxon>Eukaryota</taxon>
        <taxon>Sar</taxon>
        <taxon>Alveolata</taxon>
        <taxon>Ciliophora</taxon>
        <taxon>Intramacronucleata</taxon>
        <taxon>Oligohymenophorea</taxon>
        <taxon>Scuticociliatia</taxon>
        <taxon>Philasterida</taxon>
        <taxon>Pseudocohnilembidae</taxon>
        <taxon>Pseudocohnilembus</taxon>
    </lineage>
</organism>
<evidence type="ECO:0008006" key="4">
    <source>
        <dbReference type="Google" id="ProtNLM"/>
    </source>
</evidence>
<gene>
    <name evidence="2" type="ORF">PPERSA_05366</name>
</gene>
<keyword evidence="3" id="KW-1185">Reference proteome</keyword>
<protein>
    <recommendedName>
        <fullName evidence="4">Transmembrane protein</fullName>
    </recommendedName>
</protein>
<dbReference type="AlphaFoldDB" id="A0A0V0R7U0"/>
<accession>A0A0V0R7U0</accession>
<keyword evidence="1" id="KW-1133">Transmembrane helix</keyword>
<feature type="transmembrane region" description="Helical" evidence="1">
    <location>
        <begin position="6"/>
        <end position="29"/>
    </location>
</feature>
<keyword evidence="1" id="KW-0812">Transmembrane</keyword>
<evidence type="ECO:0000256" key="1">
    <source>
        <dbReference type="SAM" id="Phobius"/>
    </source>
</evidence>
<dbReference type="Proteomes" id="UP000054937">
    <property type="component" value="Unassembled WGS sequence"/>
</dbReference>
<dbReference type="InParanoid" id="A0A0V0R7U0"/>
<dbReference type="EMBL" id="LDAU01000025">
    <property type="protein sequence ID" value="KRX10546.1"/>
    <property type="molecule type" value="Genomic_DNA"/>
</dbReference>
<reference evidence="2 3" key="1">
    <citation type="journal article" date="2015" name="Sci. Rep.">
        <title>Genome of the facultative scuticociliatosis pathogen Pseudocohnilembus persalinus provides insight into its virulence through horizontal gene transfer.</title>
        <authorList>
            <person name="Xiong J."/>
            <person name="Wang G."/>
            <person name="Cheng J."/>
            <person name="Tian M."/>
            <person name="Pan X."/>
            <person name="Warren A."/>
            <person name="Jiang C."/>
            <person name="Yuan D."/>
            <person name="Miao W."/>
        </authorList>
    </citation>
    <scope>NUCLEOTIDE SEQUENCE [LARGE SCALE GENOMIC DNA]</scope>
    <source>
        <strain evidence="2">36N120E</strain>
    </source>
</reference>
<proteinExistence type="predicted"/>
<sequence length="110" mass="13192">MGINWSIQTSLLCITCPIILVVFMFYLAIYKSTFREIYAEVDKIYKPIPEIEDQREQQKFQEENFQYENKEFSENNQQLQQQLYIDPIQNELHKNFLDNGYEIGQKVDVA</sequence>
<comment type="caution">
    <text evidence="2">The sequence shown here is derived from an EMBL/GenBank/DDBJ whole genome shotgun (WGS) entry which is preliminary data.</text>
</comment>
<evidence type="ECO:0000313" key="3">
    <source>
        <dbReference type="Proteomes" id="UP000054937"/>
    </source>
</evidence>
<evidence type="ECO:0000313" key="2">
    <source>
        <dbReference type="EMBL" id="KRX10546.1"/>
    </source>
</evidence>
<keyword evidence="1" id="KW-0472">Membrane</keyword>
<name>A0A0V0R7U0_PSEPJ</name>